<dbReference type="Gene3D" id="3.90.550.10">
    <property type="entry name" value="Spore Coat Polysaccharide Biosynthesis Protein SpsA, Chain A"/>
    <property type="match status" value="1"/>
</dbReference>
<dbReference type="GO" id="GO:0016757">
    <property type="term" value="F:glycosyltransferase activity"/>
    <property type="evidence" value="ECO:0007669"/>
    <property type="project" value="UniProtKB-KW"/>
</dbReference>
<dbReference type="Proteomes" id="UP001176468">
    <property type="component" value="Unassembled WGS sequence"/>
</dbReference>
<feature type="transmembrane region" description="Helical" evidence="1">
    <location>
        <begin position="300"/>
        <end position="321"/>
    </location>
</feature>
<name>A0ABT8ZZP5_9SPHN</name>
<dbReference type="InterPro" id="IPR001173">
    <property type="entry name" value="Glyco_trans_2-like"/>
</dbReference>
<dbReference type="EC" id="2.4.-.-" evidence="3"/>
<dbReference type="PANTHER" id="PTHR43646">
    <property type="entry name" value="GLYCOSYLTRANSFERASE"/>
    <property type="match status" value="1"/>
</dbReference>
<reference evidence="3" key="1">
    <citation type="submission" date="2023-07" db="EMBL/GenBank/DDBJ databases">
        <authorList>
            <person name="Kim M.K."/>
        </authorList>
    </citation>
    <scope>NUCLEOTIDE SEQUENCE</scope>
    <source>
        <strain evidence="3">CA1-15</strain>
    </source>
</reference>
<comment type="caution">
    <text evidence="3">The sequence shown here is derived from an EMBL/GenBank/DDBJ whole genome shotgun (WGS) entry which is preliminary data.</text>
</comment>
<proteinExistence type="predicted"/>
<dbReference type="InterPro" id="IPR017832">
    <property type="entry name" value="Glyco_trans_2_hopen-assoc_HpnB"/>
</dbReference>
<evidence type="ECO:0000313" key="4">
    <source>
        <dbReference type="Proteomes" id="UP001176468"/>
    </source>
</evidence>
<keyword evidence="3" id="KW-0328">Glycosyltransferase</keyword>
<accession>A0ABT8ZZP5</accession>
<feature type="transmembrane region" description="Helical" evidence="1">
    <location>
        <begin position="274"/>
        <end position="294"/>
    </location>
</feature>
<dbReference type="NCBIfam" id="TIGR03469">
    <property type="entry name" value="HpnB"/>
    <property type="match status" value="1"/>
</dbReference>
<dbReference type="PANTHER" id="PTHR43646:SF3">
    <property type="entry name" value="SLR1566 PROTEIN"/>
    <property type="match status" value="1"/>
</dbReference>
<organism evidence="3 4">
    <name type="scientific">Sphingomonas immobilis</name>
    <dbReference type="NCBI Taxonomy" id="3063997"/>
    <lineage>
        <taxon>Bacteria</taxon>
        <taxon>Pseudomonadati</taxon>
        <taxon>Pseudomonadota</taxon>
        <taxon>Alphaproteobacteria</taxon>
        <taxon>Sphingomonadales</taxon>
        <taxon>Sphingomonadaceae</taxon>
        <taxon>Sphingomonas</taxon>
    </lineage>
</organism>
<keyword evidence="4" id="KW-1185">Reference proteome</keyword>
<evidence type="ECO:0000259" key="2">
    <source>
        <dbReference type="Pfam" id="PF00535"/>
    </source>
</evidence>
<evidence type="ECO:0000313" key="3">
    <source>
        <dbReference type="EMBL" id="MDO7843053.1"/>
    </source>
</evidence>
<keyword evidence="1" id="KW-1133">Transmembrane helix</keyword>
<dbReference type="RefSeq" id="WP_304561506.1">
    <property type="nucleotide sequence ID" value="NZ_JAUQSZ010000007.1"/>
</dbReference>
<sequence>MIWLAAVTLAIWLGILLTRDWFWLNREHDTRALPPDPPVWPAVTAVVPARDEAEVIARSISSLAAQDYPGDFRIILVDDGSSDGTARIARDVGSDRLTILPGAPLAPGWTGKLWAVSQGIAAAGATDYLLLTDADIAHATDTLRSLVARATGDRRVLVSLMARLRCESLAEQALIPAFVWFFAMLYPFATVNRRGRGLGGAAGGVMLVERSALERAGGIAAVRGALIDDCAFGALMKRHGDIWLGLTNRAQSIRVYDTWASVAAMISRSAYAQLGYNPLILAGTTIGLALTYLAPPLLAVFARGYAQAGGILVWLLMALAFQPMLRFYRRSPLWGLALPLIASFYAGCTLLSAWQHARGRGGMWKGRAQADLHA</sequence>
<dbReference type="Pfam" id="PF00535">
    <property type="entry name" value="Glycos_transf_2"/>
    <property type="match status" value="1"/>
</dbReference>
<dbReference type="InterPro" id="IPR029044">
    <property type="entry name" value="Nucleotide-diphossugar_trans"/>
</dbReference>
<protein>
    <submittedName>
        <fullName evidence="3">Glycosyltransferase</fullName>
        <ecNumber evidence="3">2.4.-.-</ecNumber>
    </submittedName>
</protein>
<feature type="domain" description="Glycosyltransferase 2-like" evidence="2">
    <location>
        <begin position="45"/>
        <end position="215"/>
    </location>
</feature>
<gene>
    <name evidence="3" type="ORF">Q5H94_12025</name>
</gene>
<evidence type="ECO:0000256" key="1">
    <source>
        <dbReference type="SAM" id="Phobius"/>
    </source>
</evidence>
<dbReference type="SUPFAM" id="SSF53448">
    <property type="entry name" value="Nucleotide-diphospho-sugar transferases"/>
    <property type="match status" value="1"/>
</dbReference>
<keyword evidence="1" id="KW-0472">Membrane</keyword>
<dbReference type="EMBL" id="JAUQSZ010000007">
    <property type="protein sequence ID" value="MDO7843053.1"/>
    <property type="molecule type" value="Genomic_DNA"/>
</dbReference>
<feature type="transmembrane region" description="Helical" evidence="1">
    <location>
        <begin position="333"/>
        <end position="354"/>
    </location>
</feature>
<keyword evidence="1" id="KW-0812">Transmembrane</keyword>
<feature type="transmembrane region" description="Helical" evidence="1">
    <location>
        <begin position="173"/>
        <end position="191"/>
    </location>
</feature>
<keyword evidence="3" id="KW-0808">Transferase</keyword>